<evidence type="ECO:0000313" key="1">
    <source>
        <dbReference type="EMBL" id="EDR46649.1"/>
    </source>
</evidence>
<name>B0G688_9FIRM</name>
<organism evidence="1 2">
    <name type="scientific">Dorea formicigenerans ATCC 27755</name>
    <dbReference type="NCBI Taxonomy" id="411461"/>
    <lineage>
        <taxon>Bacteria</taxon>
        <taxon>Bacillati</taxon>
        <taxon>Bacillota</taxon>
        <taxon>Clostridia</taxon>
        <taxon>Lachnospirales</taxon>
        <taxon>Lachnospiraceae</taxon>
        <taxon>Dorea</taxon>
    </lineage>
</organism>
<proteinExistence type="predicted"/>
<sequence length="42" mass="5049">MNNETLVFGYSKFKLIDTGVKYINPKHFSVKNFVKYCRFNKE</sequence>
<dbReference type="AlphaFoldDB" id="B0G688"/>
<reference evidence="1 2" key="1">
    <citation type="submission" date="2007-10" db="EMBL/GenBank/DDBJ databases">
        <title>Draft genome sequence of Dorea formicigenerans(ATCC 27755).</title>
        <authorList>
            <person name="Sudarsanam P."/>
            <person name="Ley R."/>
            <person name="Guruge J."/>
            <person name="Turnbaugh P.J."/>
            <person name="Mahowald M."/>
            <person name="Liep D."/>
            <person name="Gordon J."/>
        </authorList>
    </citation>
    <scope>NUCLEOTIDE SEQUENCE [LARGE SCALE GENOMIC DNA]</scope>
    <source>
        <strain evidence="1 2">ATCC 27755</strain>
    </source>
</reference>
<gene>
    <name evidence="1" type="ORF">DORFOR_01872</name>
</gene>
<dbReference type="Proteomes" id="UP000005359">
    <property type="component" value="Unassembled WGS sequence"/>
</dbReference>
<dbReference type="EMBL" id="AAXA02000014">
    <property type="protein sequence ID" value="EDR46649.1"/>
    <property type="molecule type" value="Genomic_DNA"/>
</dbReference>
<accession>B0G688</accession>
<evidence type="ECO:0000313" key="2">
    <source>
        <dbReference type="Proteomes" id="UP000005359"/>
    </source>
</evidence>
<reference evidence="1 2" key="2">
    <citation type="submission" date="2007-10" db="EMBL/GenBank/DDBJ databases">
        <authorList>
            <person name="Fulton L."/>
            <person name="Clifton S."/>
            <person name="Fulton B."/>
            <person name="Xu J."/>
            <person name="Minx P."/>
            <person name="Pepin K.H."/>
            <person name="Johnson M."/>
            <person name="Thiruvilangam P."/>
            <person name="Bhonagiri V."/>
            <person name="Nash W.E."/>
            <person name="Wang C."/>
            <person name="Mardis E.R."/>
            <person name="Wilson R.K."/>
        </authorList>
    </citation>
    <scope>NUCLEOTIDE SEQUENCE [LARGE SCALE GENOMIC DNA]</scope>
    <source>
        <strain evidence="1 2">ATCC 27755</strain>
    </source>
</reference>
<dbReference type="PaxDb" id="411461-DORFOR_01872"/>
<comment type="caution">
    <text evidence="1">The sequence shown here is derived from an EMBL/GenBank/DDBJ whole genome shotgun (WGS) entry which is preliminary data.</text>
</comment>
<protein>
    <submittedName>
        <fullName evidence="1">Uncharacterized protein</fullName>
    </submittedName>
</protein>
<dbReference type="STRING" id="411461.DORFOR_01872"/>